<dbReference type="Gene3D" id="2.60.120.650">
    <property type="entry name" value="Cupin"/>
    <property type="match status" value="1"/>
</dbReference>
<evidence type="ECO:0000256" key="3">
    <source>
        <dbReference type="ARBA" id="ARBA00082904"/>
    </source>
</evidence>
<gene>
    <name evidence="5" type="ORF">APLA_LOCUS4740</name>
</gene>
<protein>
    <recommendedName>
        <fullName evidence="3">Jumonji domain-containing protein 4</fullName>
    </recommendedName>
</protein>
<dbReference type="GO" id="GO:0045905">
    <property type="term" value="P:positive regulation of translational termination"/>
    <property type="evidence" value="ECO:0007669"/>
    <property type="project" value="TreeGrafter"/>
</dbReference>
<comment type="catalytic activity">
    <reaction evidence="2">
        <text>L-lysyl-[protein] + 2-oxoglutarate + O2 = 4-hydroxy-L-lysyl-[protein] + succinate + CO2</text>
        <dbReference type="Rhea" id="RHEA:57156"/>
        <dbReference type="Rhea" id="RHEA-COMP:9752"/>
        <dbReference type="Rhea" id="RHEA-COMP:15084"/>
        <dbReference type="ChEBI" id="CHEBI:15379"/>
        <dbReference type="ChEBI" id="CHEBI:16526"/>
        <dbReference type="ChEBI" id="CHEBI:16810"/>
        <dbReference type="ChEBI" id="CHEBI:29969"/>
        <dbReference type="ChEBI" id="CHEBI:30031"/>
        <dbReference type="ChEBI" id="CHEBI:141495"/>
    </reaction>
</comment>
<dbReference type="SMART" id="SM00558">
    <property type="entry name" value="JmjC"/>
    <property type="match status" value="1"/>
</dbReference>
<accession>A0A8S0ZBU8</accession>
<comment type="similarity">
    <text evidence="1">Belongs to the JMJD6 family.</text>
</comment>
<comment type="caution">
    <text evidence="5">The sequence shown here is derived from an EMBL/GenBank/DDBJ whole genome shotgun (WGS) entry which is preliminary data.</text>
</comment>
<evidence type="ECO:0000313" key="5">
    <source>
        <dbReference type="EMBL" id="CAB3230782.1"/>
    </source>
</evidence>
<dbReference type="InterPro" id="IPR041667">
    <property type="entry name" value="Cupin_8"/>
</dbReference>
<sequence>MEIEIECSKTDIPEDNYSNCIITESNIKYNNMKFEDFFKNFMIRNHPCLIRNVTSDWQCAKKWVENDHINYNYIKSAYGDLEAPVADCNALKYNSHCKNDMNVSDYMEYLKDPKCNKLLYLKDWHLRQHKPEDNFYKTPQNFALDWLNEYAVDNEQDDFMFVYIGPEGSWTPLHEDVYCSYSWSVNVVGRKKWILFPPGEQNKFKDTLGNLPLMFEPEKYKNIKYFEIIQEKGDALFVPSGWHHQVINEMHTISVNHNWINACNIHIVWKALQNSLLMVEHQIREFKDTPEFPSQCQLILKSVFGMDFKDFLTLLFYISKKRLKQLQGDSKLGLDKYSLGINIIKFELKHILKVMDSINTHPILISKNLLPSIQDDFTEIKDNISQILN</sequence>
<feature type="domain" description="JmjC" evidence="4">
    <location>
        <begin position="127"/>
        <end position="276"/>
    </location>
</feature>
<reference evidence="5 6" key="1">
    <citation type="submission" date="2020-04" db="EMBL/GenBank/DDBJ databases">
        <authorList>
            <person name="Wallbank WR R."/>
            <person name="Pardo Diaz C."/>
            <person name="Kozak K."/>
            <person name="Martin S."/>
            <person name="Jiggins C."/>
            <person name="Moest M."/>
            <person name="Warren A I."/>
            <person name="Byers J.R.P. K."/>
            <person name="Montejo-Kovacevich G."/>
            <person name="Yen C E."/>
        </authorList>
    </citation>
    <scope>NUCLEOTIDE SEQUENCE [LARGE SCALE GENOMIC DNA]</scope>
</reference>
<dbReference type="PANTHER" id="PTHR12480:SF6">
    <property type="entry name" value="2-OXOGLUTARATE AND IRON-DEPENDENT OXYGENASE JMJD4"/>
    <property type="match status" value="1"/>
</dbReference>
<dbReference type="InterPro" id="IPR003347">
    <property type="entry name" value="JmjC_dom"/>
</dbReference>
<organism evidence="5 6">
    <name type="scientific">Arctia plantaginis</name>
    <name type="common">Wood tiger moth</name>
    <name type="synonym">Phalaena plantaginis</name>
    <dbReference type="NCBI Taxonomy" id="874455"/>
    <lineage>
        <taxon>Eukaryota</taxon>
        <taxon>Metazoa</taxon>
        <taxon>Ecdysozoa</taxon>
        <taxon>Arthropoda</taxon>
        <taxon>Hexapoda</taxon>
        <taxon>Insecta</taxon>
        <taxon>Pterygota</taxon>
        <taxon>Neoptera</taxon>
        <taxon>Endopterygota</taxon>
        <taxon>Lepidoptera</taxon>
        <taxon>Glossata</taxon>
        <taxon>Ditrysia</taxon>
        <taxon>Noctuoidea</taxon>
        <taxon>Erebidae</taxon>
        <taxon>Arctiinae</taxon>
        <taxon>Arctia</taxon>
    </lineage>
</organism>
<dbReference type="AlphaFoldDB" id="A0A8S0ZBU8"/>
<evidence type="ECO:0000256" key="2">
    <source>
        <dbReference type="ARBA" id="ARBA00047762"/>
    </source>
</evidence>
<dbReference type="EMBL" id="CADEBD010000288">
    <property type="protein sequence ID" value="CAB3230782.1"/>
    <property type="molecule type" value="Genomic_DNA"/>
</dbReference>
<evidence type="ECO:0000313" key="6">
    <source>
        <dbReference type="Proteomes" id="UP000494256"/>
    </source>
</evidence>
<dbReference type="PANTHER" id="PTHR12480">
    <property type="entry name" value="ARGININE DEMETHYLASE AND LYSYL-HYDROXYLASE JMJD"/>
    <property type="match status" value="1"/>
</dbReference>
<evidence type="ECO:0000259" key="4">
    <source>
        <dbReference type="PROSITE" id="PS51184"/>
    </source>
</evidence>
<name>A0A8S0ZBU8_ARCPL</name>
<proteinExistence type="inferred from homology"/>
<dbReference type="SUPFAM" id="SSF51197">
    <property type="entry name" value="Clavaminate synthase-like"/>
    <property type="match status" value="1"/>
</dbReference>
<dbReference type="InterPro" id="IPR050910">
    <property type="entry name" value="JMJD6_ArgDemeth/LysHydrox"/>
</dbReference>
<dbReference type="GO" id="GO:0016706">
    <property type="term" value="F:2-oxoglutarate-dependent dioxygenase activity"/>
    <property type="evidence" value="ECO:0007669"/>
    <property type="project" value="TreeGrafter"/>
</dbReference>
<dbReference type="Proteomes" id="UP000494256">
    <property type="component" value="Unassembled WGS sequence"/>
</dbReference>
<dbReference type="GO" id="GO:0005634">
    <property type="term" value="C:nucleus"/>
    <property type="evidence" value="ECO:0007669"/>
    <property type="project" value="TreeGrafter"/>
</dbReference>
<dbReference type="Pfam" id="PF13621">
    <property type="entry name" value="Cupin_8"/>
    <property type="match status" value="1"/>
</dbReference>
<evidence type="ECO:0000256" key="1">
    <source>
        <dbReference type="ARBA" id="ARBA00038068"/>
    </source>
</evidence>
<dbReference type="GO" id="GO:0043565">
    <property type="term" value="F:sequence-specific DNA binding"/>
    <property type="evidence" value="ECO:0007669"/>
    <property type="project" value="TreeGrafter"/>
</dbReference>
<dbReference type="OrthoDB" id="1937912at2759"/>
<dbReference type="GO" id="GO:0005737">
    <property type="term" value="C:cytoplasm"/>
    <property type="evidence" value="ECO:0007669"/>
    <property type="project" value="TreeGrafter"/>
</dbReference>
<dbReference type="PROSITE" id="PS51184">
    <property type="entry name" value="JMJC"/>
    <property type="match status" value="1"/>
</dbReference>